<feature type="transmembrane region" description="Helical" evidence="1">
    <location>
        <begin position="39"/>
        <end position="60"/>
    </location>
</feature>
<evidence type="ECO:0000256" key="1">
    <source>
        <dbReference type="SAM" id="Phobius"/>
    </source>
</evidence>
<reference evidence="2 3" key="1">
    <citation type="submission" date="2024-12" db="EMBL/GenBank/DDBJ databases">
        <authorList>
            <person name="Li X."/>
            <person name="Zhang D."/>
        </authorList>
    </citation>
    <scope>NUCLEOTIDE SEQUENCE [LARGE SCALE GENOMIC DNA]</scope>
    <source>
        <strain evidence="2 3">JCM19602</strain>
    </source>
</reference>
<evidence type="ECO:0000313" key="2">
    <source>
        <dbReference type="EMBL" id="MFL8936122.1"/>
    </source>
</evidence>
<feature type="transmembrane region" description="Helical" evidence="1">
    <location>
        <begin position="136"/>
        <end position="159"/>
    </location>
</feature>
<dbReference type="PANTHER" id="PTHR40089">
    <property type="entry name" value="ETHANOLAMINE UTILIZATION PROTEIN EUTH"/>
    <property type="match status" value="1"/>
</dbReference>
<dbReference type="RefSeq" id="WP_411159107.1">
    <property type="nucleotide sequence ID" value="NZ_JBJOSA010000003.1"/>
</dbReference>
<dbReference type="InterPro" id="IPR007441">
    <property type="entry name" value="EutH"/>
</dbReference>
<dbReference type="Pfam" id="PF04346">
    <property type="entry name" value="EutH"/>
    <property type="match status" value="1"/>
</dbReference>
<dbReference type="NCBIfam" id="NF011667">
    <property type="entry name" value="PRK15086.1-3"/>
    <property type="match status" value="1"/>
</dbReference>
<protein>
    <submittedName>
        <fullName evidence="2">Ethanolamine utilization protein EutH</fullName>
    </submittedName>
</protein>
<feature type="transmembrane region" description="Helical" evidence="1">
    <location>
        <begin position="302"/>
        <end position="323"/>
    </location>
</feature>
<name>A0ABW8VPK3_9BACI</name>
<proteinExistence type="predicted"/>
<evidence type="ECO:0000313" key="3">
    <source>
        <dbReference type="Proteomes" id="UP001628668"/>
    </source>
</evidence>
<feature type="transmembrane region" description="Helical" evidence="1">
    <location>
        <begin position="329"/>
        <end position="352"/>
    </location>
</feature>
<feature type="transmembrane region" description="Helical" evidence="1">
    <location>
        <begin position="205"/>
        <end position="224"/>
    </location>
</feature>
<dbReference type="PIRSF" id="PIRSF019466">
    <property type="entry name" value="EutH"/>
    <property type="match status" value="1"/>
</dbReference>
<dbReference type="PANTHER" id="PTHR40089:SF1">
    <property type="entry name" value="ETHANOLAMINE PERMEASE EUTH-RELATED"/>
    <property type="match status" value="1"/>
</dbReference>
<dbReference type="EMBL" id="JBJOSA010000003">
    <property type="protein sequence ID" value="MFL8936122.1"/>
    <property type="molecule type" value="Genomic_DNA"/>
</dbReference>
<comment type="caution">
    <text evidence="2">The sequence shown here is derived from an EMBL/GenBank/DDBJ whole genome shotgun (WGS) entry which is preliminary data.</text>
</comment>
<feature type="transmembrane region" description="Helical" evidence="1">
    <location>
        <begin position="165"/>
        <end position="185"/>
    </location>
</feature>
<organism evidence="2 3">
    <name type="scientific">Rossellomorea oryzaecorticis</name>
    <dbReference type="NCBI Taxonomy" id="1396505"/>
    <lineage>
        <taxon>Bacteria</taxon>
        <taxon>Bacillati</taxon>
        <taxon>Bacillota</taxon>
        <taxon>Bacilli</taxon>
        <taxon>Bacillales</taxon>
        <taxon>Bacillaceae</taxon>
        <taxon>Rossellomorea</taxon>
    </lineage>
</organism>
<feature type="transmembrane region" description="Helical" evidence="1">
    <location>
        <begin position="236"/>
        <end position="254"/>
    </location>
</feature>
<accession>A0ABW8VPK3</accession>
<sequence>MNELIIFIITIFAVIGGLDKLSGNKLGIGGEFTRAFQSMGAISLSMIGIISLSPVLADFFMPIITPFYLWLGADPSMFASTLFALDMGGYQLSMEMAKEAGAAEFSWVFLGTMMGPTLVFTIPVALNLIPKEEHPFFAKGILIGFMTIPIGCAAGGMIAGYDPGWMVRNLLPTIGISVIIMFSLVKFPKQTTVLFIVFSKIIESILIIGLVMIIFQTLTGIQWIDNLVPLSESFKTIGNITIILAGAFPFIYVLQKVLKKPFEKAGKKVGMNENALVGLISSLAHHVPMFSNFKAIDTRGKVVNTAFAVSGSFVMGSHLGFVAAVDESFIVPMIAGKLTAGLSAALIAYFAANKMA</sequence>
<keyword evidence="1" id="KW-0812">Transmembrane</keyword>
<dbReference type="Proteomes" id="UP001628668">
    <property type="component" value="Unassembled WGS sequence"/>
</dbReference>
<keyword evidence="1" id="KW-1133">Transmembrane helix</keyword>
<keyword evidence="1" id="KW-0472">Membrane</keyword>
<keyword evidence="3" id="KW-1185">Reference proteome</keyword>
<gene>
    <name evidence="2" type="primary">eutH</name>
    <name evidence="2" type="ORF">ACKA06_04900</name>
</gene>
<feature type="transmembrane region" description="Helical" evidence="1">
    <location>
        <begin position="105"/>
        <end position="129"/>
    </location>
</feature>